<evidence type="ECO:0000259" key="2">
    <source>
        <dbReference type="PROSITE" id="PS51184"/>
    </source>
</evidence>
<dbReference type="InterPro" id="IPR003347">
    <property type="entry name" value="JmjC_dom"/>
</dbReference>
<dbReference type="PROSITE" id="PS51184">
    <property type="entry name" value="JMJC"/>
    <property type="match status" value="1"/>
</dbReference>
<dbReference type="STRING" id="90262.A0A1X2IAJ2"/>
<feature type="compositionally biased region" description="Basic and acidic residues" evidence="1">
    <location>
        <begin position="258"/>
        <end position="267"/>
    </location>
</feature>
<reference evidence="3 4" key="1">
    <citation type="submission" date="2016-07" db="EMBL/GenBank/DDBJ databases">
        <title>Pervasive Adenine N6-methylation of Active Genes in Fungi.</title>
        <authorList>
            <consortium name="DOE Joint Genome Institute"/>
            <person name="Mondo S.J."/>
            <person name="Dannebaum R.O."/>
            <person name="Kuo R.C."/>
            <person name="Labutti K."/>
            <person name="Haridas S."/>
            <person name="Kuo A."/>
            <person name="Salamov A."/>
            <person name="Ahrendt S.R."/>
            <person name="Lipzen A."/>
            <person name="Sullivan W."/>
            <person name="Andreopoulos W.B."/>
            <person name="Clum A."/>
            <person name="Lindquist E."/>
            <person name="Daum C."/>
            <person name="Ramamoorthy G.K."/>
            <person name="Gryganskyi A."/>
            <person name="Culley D."/>
            <person name="Magnuson J.K."/>
            <person name="James T.Y."/>
            <person name="O'Malley M.A."/>
            <person name="Stajich J.E."/>
            <person name="Spatafora J.W."/>
            <person name="Visel A."/>
            <person name="Grigoriev I.V."/>
        </authorList>
    </citation>
    <scope>NUCLEOTIDE SEQUENCE [LARGE SCALE GENOMIC DNA]</scope>
    <source>
        <strain evidence="3 4">NRRL 1336</strain>
    </source>
</reference>
<dbReference type="SUPFAM" id="SSF57850">
    <property type="entry name" value="RING/U-box"/>
    <property type="match status" value="1"/>
</dbReference>
<feature type="region of interest" description="Disordered" evidence="1">
    <location>
        <begin position="105"/>
        <end position="154"/>
    </location>
</feature>
<dbReference type="EMBL" id="MCGE01000018">
    <property type="protein sequence ID" value="ORZ12789.1"/>
    <property type="molecule type" value="Genomic_DNA"/>
</dbReference>
<dbReference type="SMART" id="SM00558">
    <property type="entry name" value="JmjC"/>
    <property type="match status" value="1"/>
</dbReference>
<dbReference type="Proteomes" id="UP000193560">
    <property type="component" value="Unassembled WGS sequence"/>
</dbReference>
<protein>
    <recommendedName>
        <fullName evidence="2">JmjC domain-containing protein</fullName>
    </recommendedName>
</protein>
<name>A0A1X2IAJ2_9FUNG</name>
<gene>
    <name evidence="3" type="ORF">BCR42DRAFT_77177</name>
</gene>
<dbReference type="Gene3D" id="2.60.120.650">
    <property type="entry name" value="Cupin"/>
    <property type="match status" value="1"/>
</dbReference>
<evidence type="ECO:0000313" key="3">
    <source>
        <dbReference type="EMBL" id="ORZ12789.1"/>
    </source>
</evidence>
<sequence length="720" mass="81340">MDGQVFTPTTRLKRPFIAAERLDISKFESDEALSVFIEEHCGNLGKPLVLTNLDSLPGWDSDLFDLERTIQIYGEKDIHVQGPMAKKTLHLAAYVDMLKKEGKKAFPSHSKGYSIASSLSEPASETSKSPKTSSSSPRQLKSKSDSRRAIIDDIPSTEIDVPALFVNDDTHDLTNGYDNKEERPVSRAETNQESSTPTTTTSNPTEMMPVYTGIGERVQTGTRRRKCNMDKLSPHPKKPKYDESAYDISDKSEDETDEKNTDGHDEQQQNPKEIYYAKDIDPPDEYKQRLPNILPSCLLPLGSSDLIRTLPSSLQAVNLMCYLGGDRTGTALHRDISGAIGHNVMTFAVDGAYSQWLVIDKNDTSKLRELCQEDFGDGVDKRHQQHGQAKKSYFLECECAWVSPRQLAARGINTHVILQQPGDMVIIPSLCYHQVTNVGISFKMAWNRITARSLLEGIKVQLPLYNMISRPELYRCKATVYYALKDILANMPTPATLPSKPQQDAFLKNCRALLHLFAKDVILPEIIEPIAIENVSSNGIIQDGSPGDGEIGFDVVCDFCYSDIFHRYYNCQICDLDLCLQCYSTGRSCAHLDELCMHEPSSLVLTNDKSPEDDMNGYILLYENIVYQLNRTFGPLSIIPEFTSFQHRGDCYSLATTCRRIEMYRTNNKYLSNKIHCSHCERIFDIWNTRWDIKTIFQHRPCYNSFGYGVGLLSGHDERF</sequence>
<feature type="compositionally biased region" description="Basic and acidic residues" evidence="1">
    <location>
        <begin position="142"/>
        <end position="151"/>
    </location>
</feature>
<keyword evidence="4" id="KW-1185">Reference proteome</keyword>
<proteinExistence type="predicted"/>
<feature type="compositionally biased region" description="Low complexity" evidence="1">
    <location>
        <begin position="126"/>
        <end position="139"/>
    </location>
</feature>
<dbReference type="Pfam" id="PF02373">
    <property type="entry name" value="JmjC"/>
    <property type="match status" value="1"/>
</dbReference>
<feature type="compositionally biased region" description="Polar residues" evidence="1">
    <location>
        <begin position="115"/>
        <end position="125"/>
    </location>
</feature>
<feature type="domain" description="JmjC" evidence="2">
    <location>
        <begin position="288"/>
        <end position="465"/>
    </location>
</feature>
<feature type="region of interest" description="Disordered" evidence="1">
    <location>
        <begin position="170"/>
        <end position="273"/>
    </location>
</feature>
<evidence type="ECO:0000313" key="4">
    <source>
        <dbReference type="Proteomes" id="UP000193560"/>
    </source>
</evidence>
<feature type="compositionally biased region" description="Basic and acidic residues" evidence="1">
    <location>
        <begin position="227"/>
        <end position="251"/>
    </location>
</feature>
<accession>A0A1X2IAJ2</accession>
<evidence type="ECO:0000256" key="1">
    <source>
        <dbReference type="SAM" id="MobiDB-lite"/>
    </source>
</evidence>
<dbReference type="SUPFAM" id="SSF51197">
    <property type="entry name" value="Clavaminate synthase-like"/>
    <property type="match status" value="1"/>
</dbReference>
<organism evidence="3 4">
    <name type="scientific">Absidia repens</name>
    <dbReference type="NCBI Taxonomy" id="90262"/>
    <lineage>
        <taxon>Eukaryota</taxon>
        <taxon>Fungi</taxon>
        <taxon>Fungi incertae sedis</taxon>
        <taxon>Mucoromycota</taxon>
        <taxon>Mucoromycotina</taxon>
        <taxon>Mucoromycetes</taxon>
        <taxon>Mucorales</taxon>
        <taxon>Cunninghamellaceae</taxon>
        <taxon>Absidia</taxon>
    </lineage>
</organism>
<feature type="compositionally biased region" description="Basic and acidic residues" evidence="1">
    <location>
        <begin position="170"/>
        <end position="186"/>
    </location>
</feature>
<comment type="caution">
    <text evidence="3">The sequence shown here is derived from an EMBL/GenBank/DDBJ whole genome shotgun (WGS) entry which is preliminary data.</text>
</comment>
<feature type="compositionally biased region" description="Low complexity" evidence="1">
    <location>
        <begin position="189"/>
        <end position="209"/>
    </location>
</feature>
<dbReference type="AlphaFoldDB" id="A0A1X2IAJ2"/>
<dbReference type="OrthoDB" id="298344at2759"/>